<dbReference type="SMART" id="SM00938">
    <property type="entry name" value="P-II"/>
    <property type="match status" value="1"/>
</dbReference>
<sequence length="79" mass="8767">MKFKFITATINISMVDKVEQRLRKIAAPGLSVSKVQGYGAHKNFFQRDLMTTHARLQIYAPENRVAEIVDAIMDAGGTG</sequence>
<dbReference type="InterPro" id="IPR002187">
    <property type="entry name" value="N-reg_PII"/>
</dbReference>
<dbReference type="InterPro" id="IPR011322">
    <property type="entry name" value="N-reg_PII-like_a/b"/>
</dbReference>
<name>A0A3B0SLG0_9ZZZZ</name>
<dbReference type="GO" id="GO:0006808">
    <property type="term" value="P:regulation of nitrogen utilization"/>
    <property type="evidence" value="ECO:0007669"/>
    <property type="project" value="InterPro"/>
</dbReference>
<proteinExistence type="predicted"/>
<accession>A0A3B0SLG0</accession>
<dbReference type="EMBL" id="UOEH01000534">
    <property type="protein sequence ID" value="VAW06645.1"/>
    <property type="molecule type" value="Genomic_DNA"/>
</dbReference>
<organism evidence="1">
    <name type="scientific">hydrothermal vent metagenome</name>
    <dbReference type="NCBI Taxonomy" id="652676"/>
    <lineage>
        <taxon>unclassified sequences</taxon>
        <taxon>metagenomes</taxon>
        <taxon>ecological metagenomes</taxon>
    </lineage>
</organism>
<gene>
    <name evidence="1" type="ORF">MNBD_ALPHA05-2486</name>
</gene>
<protein>
    <recommendedName>
        <fullName evidence="2">Nitrogen regulatory protein P-II</fullName>
    </recommendedName>
</protein>
<dbReference type="PROSITE" id="PS51343">
    <property type="entry name" value="PII_GLNB_DOM"/>
    <property type="match status" value="1"/>
</dbReference>
<feature type="non-terminal residue" evidence="1">
    <location>
        <position position="79"/>
    </location>
</feature>
<dbReference type="InterPro" id="IPR015867">
    <property type="entry name" value="N-reg_PII/ATP_PRibTrfase_C"/>
</dbReference>
<dbReference type="GO" id="GO:0030234">
    <property type="term" value="F:enzyme regulator activity"/>
    <property type="evidence" value="ECO:0007669"/>
    <property type="project" value="InterPro"/>
</dbReference>
<dbReference type="Gene3D" id="3.30.70.120">
    <property type="match status" value="1"/>
</dbReference>
<evidence type="ECO:0008006" key="2">
    <source>
        <dbReference type="Google" id="ProtNLM"/>
    </source>
</evidence>
<dbReference type="Pfam" id="PF00543">
    <property type="entry name" value="P-II"/>
    <property type="match status" value="1"/>
</dbReference>
<dbReference type="AlphaFoldDB" id="A0A3B0SLG0"/>
<dbReference type="SUPFAM" id="SSF54913">
    <property type="entry name" value="GlnB-like"/>
    <property type="match status" value="1"/>
</dbReference>
<reference evidence="1" key="1">
    <citation type="submission" date="2018-06" db="EMBL/GenBank/DDBJ databases">
        <authorList>
            <person name="Zhirakovskaya E."/>
        </authorList>
    </citation>
    <scope>NUCLEOTIDE SEQUENCE</scope>
</reference>
<evidence type="ECO:0000313" key="1">
    <source>
        <dbReference type="EMBL" id="VAW06645.1"/>
    </source>
</evidence>